<evidence type="ECO:0008006" key="3">
    <source>
        <dbReference type="Google" id="ProtNLM"/>
    </source>
</evidence>
<gene>
    <name evidence="1" type="ORF">GCM10023196_042710</name>
</gene>
<organism evidence="1 2">
    <name type="scientific">Actinoallomurus vinaceus</name>
    <dbReference type="NCBI Taxonomy" id="1080074"/>
    <lineage>
        <taxon>Bacteria</taxon>
        <taxon>Bacillati</taxon>
        <taxon>Actinomycetota</taxon>
        <taxon>Actinomycetes</taxon>
        <taxon>Streptosporangiales</taxon>
        <taxon>Thermomonosporaceae</taxon>
        <taxon>Actinoallomurus</taxon>
    </lineage>
</organism>
<dbReference type="RefSeq" id="WP_345432673.1">
    <property type="nucleotide sequence ID" value="NZ_BAABHK010000005.1"/>
</dbReference>
<reference evidence="2" key="1">
    <citation type="journal article" date="2019" name="Int. J. Syst. Evol. Microbiol.">
        <title>The Global Catalogue of Microorganisms (GCM) 10K type strain sequencing project: providing services to taxonomists for standard genome sequencing and annotation.</title>
        <authorList>
            <consortium name="The Broad Institute Genomics Platform"/>
            <consortium name="The Broad Institute Genome Sequencing Center for Infectious Disease"/>
            <person name="Wu L."/>
            <person name="Ma J."/>
        </authorList>
    </citation>
    <scope>NUCLEOTIDE SEQUENCE [LARGE SCALE GENOMIC DNA]</scope>
    <source>
        <strain evidence="2">JCM 17939</strain>
    </source>
</reference>
<keyword evidence="2" id="KW-1185">Reference proteome</keyword>
<dbReference type="EMBL" id="BAABHK010000005">
    <property type="protein sequence ID" value="GAA4628029.1"/>
    <property type="molecule type" value="Genomic_DNA"/>
</dbReference>
<dbReference type="Proteomes" id="UP001501442">
    <property type="component" value="Unassembled WGS sequence"/>
</dbReference>
<evidence type="ECO:0000313" key="1">
    <source>
        <dbReference type="EMBL" id="GAA4628029.1"/>
    </source>
</evidence>
<protein>
    <recommendedName>
        <fullName evidence="3">Amidohydrolase-related domain-containing protein</fullName>
    </recommendedName>
</protein>
<evidence type="ECO:0000313" key="2">
    <source>
        <dbReference type="Proteomes" id="UP001501442"/>
    </source>
</evidence>
<name>A0ABP8UEI8_9ACTN</name>
<comment type="caution">
    <text evidence="1">The sequence shown here is derived from an EMBL/GenBank/DDBJ whole genome shotgun (WGS) entry which is preliminary data.</text>
</comment>
<proteinExistence type="predicted"/>
<sequence>MPSKQQIAALTSIARPERLLYGSDYAWTQRELALRLLTSLDSVLADGHQNWRSLTTCNADLLLGQEPDR</sequence>
<accession>A0ABP8UEI8</accession>